<reference evidence="2 3" key="1">
    <citation type="submission" date="2024-02" db="EMBL/GenBank/DDBJ databases">
        <title>Genome and pathogenicity analysis of Helicobacter mastomyrinus isolated from mice.</title>
        <authorList>
            <person name="Zhu L."/>
        </authorList>
    </citation>
    <scope>NUCLEOTIDE SEQUENCE [LARGE SCALE GENOMIC DNA]</scope>
    <source>
        <strain evidence="2 3">Hm-17</strain>
    </source>
</reference>
<sequence length="135" mass="15572">MSNEMPKEATLAQSKEDLASEVELQKIKQQNEKAREVIEYNNLLKKQDDSEAILHNAKILNDLSKNLVSFFFKKLAFIGWVVVYMALNICFHYHLGEKASFYIGLIDKIGLFIIVCILGKFLKDNLSLFIEMLKK</sequence>
<feature type="transmembrane region" description="Helical" evidence="1">
    <location>
        <begin position="101"/>
        <end position="122"/>
    </location>
</feature>
<dbReference type="EMBL" id="CP145316">
    <property type="protein sequence ID" value="XAM17757.1"/>
    <property type="molecule type" value="Genomic_DNA"/>
</dbReference>
<keyword evidence="1" id="KW-0812">Transmembrane</keyword>
<name>A0ABZ3F5D2_9HELI</name>
<feature type="transmembrane region" description="Helical" evidence="1">
    <location>
        <begin position="75"/>
        <end position="95"/>
    </location>
</feature>
<evidence type="ECO:0000256" key="1">
    <source>
        <dbReference type="SAM" id="Phobius"/>
    </source>
</evidence>
<gene>
    <name evidence="2" type="ORF">V3I05_08700</name>
</gene>
<evidence type="ECO:0000313" key="3">
    <source>
        <dbReference type="Proteomes" id="UP001434737"/>
    </source>
</evidence>
<organism evidence="2 3">
    <name type="scientific">Helicobacter mastomyrinus</name>
    <dbReference type="NCBI Taxonomy" id="287948"/>
    <lineage>
        <taxon>Bacteria</taxon>
        <taxon>Pseudomonadati</taxon>
        <taxon>Campylobacterota</taxon>
        <taxon>Epsilonproteobacteria</taxon>
        <taxon>Campylobacterales</taxon>
        <taxon>Helicobacteraceae</taxon>
        <taxon>Helicobacter</taxon>
    </lineage>
</organism>
<evidence type="ECO:0000313" key="2">
    <source>
        <dbReference type="EMBL" id="XAM17757.1"/>
    </source>
</evidence>
<keyword evidence="1" id="KW-1133">Transmembrane helix</keyword>
<dbReference type="Proteomes" id="UP001434737">
    <property type="component" value="Chromosome"/>
</dbReference>
<keyword evidence="3" id="KW-1185">Reference proteome</keyword>
<accession>A0ABZ3F5D2</accession>
<protein>
    <submittedName>
        <fullName evidence="2">Uncharacterized protein</fullName>
    </submittedName>
</protein>
<dbReference type="RefSeq" id="WP_300732159.1">
    <property type="nucleotide sequence ID" value="NZ_CP145316.1"/>
</dbReference>
<keyword evidence="1" id="KW-0472">Membrane</keyword>
<proteinExistence type="predicted"/>